<accession>A0ABV7S0G2</accession>
<dbReference type="PIRSF" id="PIRSF000428">
    <property type="entry name" value="P_Ac_trans"/>
    <property type="match status" value="1"/>
</dbReference>
<dbReference type="RefSeq" id="WP_379030015.1">
    <property type="nucleotide sequence ID" value="NZ_JBHRXE010000022.1"/>
</dbReference>
<dbReference type="InterPro" id="IPR002505">
    <property type="entry name" value="PTA_PTB"/>
</dbReference>
<dbReference type="PANTHER" id="PTHR43356:SF2">
    <property type="entry name" value="PHOSPHATE ACETYLTRANSFERASE"/>
    <property type="match status" value="1"/>
</dbReference>
<organism evidence="5 6">
    <name type="scientific">Paracoccus simplex</name>
    <dbReference type="NCBI Taxonomy" id="2086346"/>
    <lineage>
        <taxon>Bacteria</taxon>
        <taxon>Pseudomonadati</taxon>
        <taxon>Pseudomonadota</taxon>
        <taxon>Alphaproteobacteria</taxon>
        <taxon>Rhodobacterales</taxon>
        <taxon>Paracoccaceae</taxon>
        <taxon>Paracoccus</taxon>
    </lineage>
</organism>
<protein>
    <submittedName>
        <fullName evidence="5">Bifunctional enoyl-CoA hydratase/phosphate acetyltransferase</fullName>
    </submittedName>
</protein>
<dbReference type="NCBIfam" id="NF008852">
    <property type="entry name" value="PRK11890.1"/>
    <property type="match status" value="1"/>
</dbReference>
<comment type="caution">
    <text evidence="5">The sequence shown here is derived from an EMBL/GenBank/DDBJ whole genome shotgun (WGS) entry which is preliminary data.</text>
</comment>
<keyword evidence="2" id="KW-0808">Transferase</keyword>
<reference evidence="6" key="1">
    <citation type="journal article" date="2019" name="Int. J. Syst. Evol. Microbiol.">
        <title>The Global Catalogue of Microorganisms (GCM) 10K type strain sequencing project: providing services to taxonomists for standard genome sequencing and annotation.</title>
        <authorList>
            <consortium name="The Broad Institute Genomics Platform"/>
            <consortium name="The Broad Institute Genome Sequencing Center for Infectious Disease"/>
            <person name="Wu L."/>
            <person name="Ma J."/>
        </authorList>
    </citation>
    <scope>NUCLEOTIDE SEQUENCE [LARGE SCALE GENOMIC DNA]</scope>
    <source>
        <strain evidence="6">VKM B-3226</strain>
    </source>
</reference>
<dbReference type="NCBIfam" id="NF006045">
    <property type="entry name" value="PRK08190.1"/>
    <property type="match status" value="1"/>
</dbReference>
<keyword evidence="3" id="KW-0012">Acyltransferase</keyword>
<proteinExistence type="inferred from homology"/>
<dbReference type="PANTHER" id="PTHR43356">
    <property type="entry name" value="PHOSPHATE ACETYLTRANSFERASE"/>
    <property type="match status" value="1"/>
</dbReference>
<evidence type="ECO:0000256" key="1">
    <source>
        <dbReference type="ARBA" id="ARBA00005656"/>
    </source>
</evidence>
<dbReference type="InterPro" id="IPR050500">
    <property type="entry name" value="Phos_Acetyltrans/Butyryltrans"/>
</dbReference>
<evidence type="ECO:0000313" key="6">
    <source>
        <dbReference type="Proteomes" id="UP001595596"/>
    </source>
</evidence>
<dbReference type="Pfam" id="PF01515">
    <property type="entry name" value="PTA_PTB"/>
    <property type="match status" value="1"/>
</dbReference>
<dbReference type="SUPFAM" id="SSF53659">
    <property type="entry name" value="Isocitrate/Isopropylmalate dehydrogenase-like"/>
    <property type="match status" value="1"/>
</dbReference>
<feature type="domain" description="Phosphate acetyl/butaryl transferase" evidence="4">
    <location>
        <begin position="120"/>
        <end position="334"/>
    </location>
</feature>
<comment type="similarity">
    <text evidence="1">Belongs to the phosphate acetyltransferase and butyryltransferase family.</text>
</comment>
<dbReference type="InterPro" id="IPR012147">
    <property type="entry name" value="P_Ac_Bu_trans"/>
</dbReference>
<dbReference type="EMBL" id="JBHRXE010000022">
    <property type="protein sequence ID" value="MFC3569751.1"/>
    <property type="molecule type" value="Genomic_DNA"/>
</dbReference>
<evidence type="ECO:0000313" key="5">
    <source>
        <dbReference type="EMBL" id="MFC3569751.1"/>
    </source>
</evidence>
<gene>
    <name evidence="5" type="ORF">ACFOMP_09835</name>
</gene>
<evidence type="ECO:0000256" key="2">
    <source>
        <dbReference type="ARBA" id="ARBA00022679"/>
    </source>
</evidence>
<evidence type="ECO:0000259" key="4">
    <source>
        <dbReference type="Pfam" id="PF01515"/>
    </source>
</evidence>
<evidence type="ECO:0000256" key="3">
    <source>
        <dbReference type="ARBA" id="ARBA00023315"/>
    </source>
</evidence>
<dbReference type="Proteomes" id="UP001595596">
    <property type="component" value="Unassembled WGS sequence"/>
</dbReference>
<name>A0ABV7S0G2_9RHOB</name>
<sequence length="347" mass="36513">MQPAATFSTRRRADGCRGPFDPYRPCRGTRCADPEKEARMTDQYQALMDRCAGLPPLRTAVVHPVQPTVFEALTDAVRAGLIEPVLIGPAARIAAALAEAGQPPDAHEIVDTEHSHAAAARAAQMAAAGQVGAIMKGSLHSDELMGAVIHPQCGLRTERRISHAFLMLTEDYPRPFIITDAAVNIAPDLSMKADIVQNAVGLWRVLWGPARPNVAILAAVETVNPKMQATLDAAALCKMADRGQITDAVLDGPLAFDNAISAAAAREKGILSPVAGQADILLVPDIESGNILAKQMIFLGGADAAGIVLGARVPVILTSRADSVRARLLSCALAVLMADARARGLVK</sequence>
<dbReference type="Gene3D" id="3.40.718.10">
    <property type="entry name" value="Isopropylmalate Dehydrogenase"/>
    <property type="match status" value="1"/>
</dbReference>
<keyword evidence="6" id="KW-1185">Reference proteome</keyword>